<evidence type="ECO:0000313" key="2">
    <source>
        <dbReference type="EMBL" id="MFC6905671.1"/>
    </source>
</evidence>
<feature type="transmembrane region" description="Helical" evidence="1">
    <location>
        <begin position="34"/>
        <end position="50"/>
    </location>
</feature>
<name>A0ABD5V7N9_9EURY</name>
<keyword evidence="3" id="KW-1185">Reference proteome</keyword>
<dbReference type="AlphaFoldDB" id="A0ABD5V7N9"/>
<feature type="transmembrane region" description="Helical" evidence="1">
    <location>
        <begin position="12"/>
        <end position="28"/>
    </location>
</feature>
<proteinExistence type="predicted"/>
<protein>
    <submittedName>
        <fullName evidence="2">Uncharacterized protein</fullName>
    </submittedName>
</protein>
<dbReference type="EMBL" id="JBHSXQ010000003">
    <property type="protein sequence ID" value="MFC6905671.1"/>
    <property type="molecule type" value="Genomic_DNA"/>
</dbReference>
<gene>
    <name evidence="2" type="ORF">ACFQGH_10745</name>
</gene>
<keyword evidence="1" id="KW-0812">Transmembrane</keyword>
<keyword evidence="1" id="KW-1133">Transmembrane helix</keyword>
<dbReference type="RefSeq" id="WP_340604194.1">
    <property type="nucleotide sequence ID" value="NZ_JBBMXV010000003.1"/>
</dbReference>
<keyword evidence="1" id="KW-0472">Membrane</keyword>
<accession>A0ABD5V7N9</accession>
<sequence>MSYNDSGYRTTIGWSLLSSGIVTLILKIMPFDSLWWGLLLIAAGIAVMVYR</sequence>
<reference evidence="2 3" key="1">
    <citation type="journal article" date="2019" name="Int. J. Syst. Evol. Microbiol.">
        <title>The Global Catalogue of Microorganisms (GCM) 10K type strain sequencing project: providing services to taxonomists for standard genome sequencing and annotation.</title>
        <authorList>
            <consortium name="The Broad Institute Genomics Platform"/>
            <consortium name="The Broad Institute Genome Sequencing Center for Infectious Disease"/>
            <person name="Wu L."/>
            <person name="Ma J."/>
        </authorList>
    </citation>
    <scope>NUCLEOTIDE SEQUENCE [LARGE SCALE GENOMIC DNA]</scope>
    <source>
        <strain evidence="2 3">CGMCC 1.3240</strain>
    </source>
</reference>
<comment type="caution">
    <text evidence="2">The sequence shown here is derived from an EMBL/GenBank/DDBJ whole genome shotgun (WGS) entry which is preliminary data.</text>
</comment>
<evidence type="ECO:0000313" key="3">
    <source>
        <dbReference type="Proteomes" id="UP001596312"/>
    </source>
</evidence>
<dbReference type="Proteomes" id="UP001596312">
    <property type="component" value="Unassembled WGS sequence"/>
</dbReference>
<organism evidence="2 3">
    <name type="scientific">Halalkalicoccus tibetensis</name>
    <dbReference type="NCBI Taxonomy" id="175632"/>
    <lineage>
        <taxon>Archaea</taxon>
        <taxon>Methanobacteriati</taxon>
        <taxon>Methanobacteriota</taxon>
        <taxon>Stenosarchaea group</taxon>
        <taxon>Halobacteria</taxon>
        <taxon>Halobacteriales</taxon>
        <taxon>Halococcaceae</taxon>
        <taxon>Halalkalicoccus</taxon>
    </lineage>
</organism>
<evidence type="ECO:0000256" key="1">
    <source>
        <dbReference type="SAM" id="Phobius"/>
    </source>
</evidence>